<sequence length="410" mass="45485">MKYDPVFTRANLHGILLLKSVHTYSPLIFLENGLRTFYVSNKFEMPVNAMSELTDSGLAWLATTIPLLFMAMLAVAFRVAWQRGRLNKADVGILIALSCIIAHEIVGCVGIFIWGLGHDVISLRPEKAQKAIMCLYILQVIYQTTIATIQISLLFFYISLLPTPGLKPIYHITTLSIFISMIAFGTATIFQCTPIPYVWDRTIENGHCINRSALSITHAITNIFFYLLLFILSLPILRSLHLSRSQKYAISCMYLLGCAVLTTSILNLSSLIPISSTPQIIRNPQTLLTHSLESLLSLILLSILTSHTPLSKILTSLPHLKTPSPPPPTTTISLTRFPANSRWKTLKSRSSSFKSRSSIKSLSSKYSHHLHPAISDMDMDTSVCDEMMIYVTVLEDRGVVSGGDRDGGGV</sequence>
<keyword evidence="3 6" id="KW-1133">Transmembrane helix</keyword>
<feature type="transmembrane region" description="Helical" evidence="6">
    <location>
        <begin position="223"/>
        <end position="240"/>
    </location>
</feature>
<dbReference type="PANTHER" id="PTHR33048">
    <property type="entry name" value="PTH11-LIKE INTEGRAL MEMBRANE PROTEIN (AFU_ORTHOLOGUE AFUA_5G11245)"/>
    <property type="match status" value="1"/>
</dbReference>
<dbReference type="InterPro" id="IPR049326">
    <property type="entry name" value="Rhodopsin_dom_fungi"/>
</dbReference>
<protein>
    <recommendedName>
        <fullName evidence="7">Rhodopsin domain-containing protein</fullName>
    </recommendedName>
</protein>
<dbReference type="InterPro" id="IPR052337">
    <property type="entry name" value="SAT4-like"/>
</dbReference>
<feature type="transmembrane region" description="Helical" evidence="6">
    <location>
        <begin position="252"/>
        <end position="274"/>
    </location>
</feature>
<evidence type="ECO:0000256" key="6">
    <source>
        <dbReference type="SAM" id="Phobius"/>
    </source>
</evidence>
<feature type="transmembrane region" description="Helical" evidence="6">
    <location>
        <begin position="93"/>
        <end position="116"/>
    </location>
</feature>
<evidence type="ECO:0000256" key="1">
    <source>
        <dbReference type="ARBA" id="ARBA00004141"/>
    </source>
</evidence>
<feature type="transmembrane region" description="Helical" evidence="6">
    <location>
        <begin position="136"/>
        <end position="157"/>
    </location>
</feature>
<gene>
    <name evidence="8" type="ORF">OCU04_006170</name>
</gene>
<evidence type="ECO:0000259" key="7">
    <source>
        <dbReference type="Pfam" id="PF20684"/>
    </source>
</evidence>
<dbReference type="PANTHER" id="PTHR33048:SF143">
    <property type="entry name" value="EXTRACELLULAR MEMBRANE PROTEIN CFEM DOMAIN-CONTAINING PROTEIN-RELATED"/>
    <property type="match status" value="1"/>
</dbReference>
<keyword evidence="2 6" id="KW-0812">Transmembrane</keyword>
<feature type="transmembrane region" description="Helical" evidence="6">
    <location>
        <begin position="58"/>
        <end position="81"/>
    </location>
</feature>
<evidence type="ECO:0000256" key="2">
    <source>
        <dbReference type="ARBA" id="ARBA00022692"/>
    </source>
</evidence>
<comment type="caution">
    <text evidence="8">The sequence shown here is derived from an EMBL/GenBank/DDBJ whole genome shotgun (WGS) entry which is preliminary data.</text>
</comment>
<evidence type="ECO:0000256" key="3">
    <source>
        <dbReference type="ARBA" id="ARBA00022989"/>
    </source>
</evidence>
<dbReference type="Pfam" id="PF20684">
    <property type="entry name" value="Fung_rhodopsin"/>
    <property type="match status" value="1"/>
</dbReference>
<organism evidence="8 9">
    <name type="scientific">Sclerotinia nivalis</name>
    <dbReference type="NCBI Taxonomy" id="352851"/>
    <lineage>
        <taxon>Eukaryota</taxon>
        <taxon>Fungi</taxon>
        <taxon>Dikarya</taxon>
        <taxon>Ascomycota</taxon>
        <taxon>Pezizomycotina</taxon>
        <taxon>Leotiomycetes</taxon>
        <taxon>Helotiales</taxon>
        <taxon>Sclerotiniaceae</taxon>
        <taxon>Sclerotinia</taxon>
    </lineage>
</organism>
<keyword evidence="9" id="KW-1185">Reference proteome</keyword>
<comment type="subcellular location">
    <subcellularLocation>
        <location evidence="1">Membrane</location>
        <topology evidence="1">Multi-pass membrane protein</topology>
    </subcellularLocation>
</comment>
<reference evidence="8" key="1">
    <citation type="submission" date="2022-11" db="EMBL/GenBank/DDBJ databases">
        <title>Genome Resource of Sclerotinia nivalis Strain SnTB1, a Plant Pathogen Isolated from American Ginseng.</title>
        <authorList>
            <person name="Fan S."/>
        </authorList>
    </citation>
    <scope>NUCLEOTIDE SEQUENCE</scope>
    <source>
        <strain evidence="8">SnTB1</strain>
    </source>
</reference>
<dbReference type="Proteomes" id="UP001152300">
    <property type="component" value="Unassembled WGS sequence"/>
</dbReference>
<dbReference type="AlphaFoldDB" id="A0A9X0AMG1"/>
<keyword evidence="4 6" id="KW-0472">Membrane</keyword>
<evidence type="ECO:0000256" key="4">
    <source>
        <dbReference type="ARBA" id="ARBA00023136"/>
    </source>
</evidence>
<accession>A0A9X0AMG1</accession>
<name>A0A9X0AMG1_9HELO</name>
<dbReference type="OrthoDB" id="5401779at2759"/>
<evidence type="ECO:0000256" key="5">
    <source>
        <dbReference type="ARBA" id="ARBA00038359"/>
    </source>
</evidence>
<dbReference type="GO" id="GO:0016020">
    <property type="term" value="C:membrane"/>
    <property type="evidence" value="ECO:0007669"/>
    <property type="project" value="UniProtKB-SubCell"/>
</dbReference>
<feature type="transmembrane region" description="Helical" evidence="6">
    <location>
        <begin position="169"/>
        <end position="190"/>
    </location>
</feature>
<feature type="domain" description="Rhodopsin" evidence="7">
    <location>
        <begin position="78"/>
        <end position="308"/>
    </location>
</feature>
<proteinExistence type="inferred from homology"/>
<evidence type="ECO:0000313" key="8">
    <source>
        <dbReference type="EMBL" id="KAJ8065489.1"/>
    </source>
</evidence>
<dbReference type="EMBL" id="JAPEIS010000006">
    <property type="protein sequence ID" value="KAJ8065489.1"/>
    <property type="molecule type" value="Genomic_DNA"/>
</dbReference>
<comment type="similarity">
    <text evidence="5">Belongs to the SAT4 family.</text>
</comment>
<evidence type="ECO:0000313" key="9">
    <source>
        <dbReference type="Proteomes" id="UP001152300"/>
    </source>
</evidence>